<feature type="active site" description="Proton donor" evidence="6">
    <location>
        <position position="364"/>
    </location>
</feature>
<dbReference type="Proteomes" id="UP000095576">
    <property type="component" value="Unassembled WGS sequence"/>
</dbReference>
<comment type="catalytic activity">
    <reaction evidence="1">
        <text>Hydrolysis of terminal non-reducing N-acetyl-D-hexosamine residues in N-acetyl-beta-D-hexosaminides.</text>
        <dbReference type="EC" id="3.2.1.52"/>
    </reaction>
</comment>
<dbReference type="Pfam" id="PF02838">
    <property type="entry name" value="Glyco_hydro_20b"/>
    <property type="match status" value="1"/>
</dbReference>
<reference evidence="10 11" key="1">
    <citation type="submission" date="2015-09" db="EMBL/GenBank/DDBJ databases">
        <authorList>
            <consortium name="Pathogen Informatics"/>
        </authorList>
    </citation>
    <scope>NUCLEOTIDE SEQUENCE [LARGE SCALE GENOMIC DNA]</scope>
    <source>
        <strain evidence="10 11">2789STDY5834899</strain>
    </source>
</reference>
<dbReference type="InterPro" id="IPR029018">
    <property type="entry name" value="Hex-like_dom2"/>
</dbReference>
<dbReference type="InterPro" id="IPR015883">
    <property type="entry name" value="Glyco_hydro_20_cat"/>
</dbReference>
<dbReference type="GO" id="GO:0030203">
    <property type="term" value="P:glycosaminoglycan metabolic process"/>
    <property type="evidence" value="ECO:0007669"/>
    <property type="project" value="TreeGrafter"/>
</dbReference>
<dbReference type="PRINTS" id="PR00738">
    <property type="entry name" value="GLHYDRLASE20"/>
</dbReference>
<proteinExistence type="inferred from homology"/>
<comment type="similarity">
    <text evidence="2">Belongs to the glycosyl hydrolase 20 family.</text>
</comment>
<gene>
    <name evidence="10" type="primary">exo I_2</name>
    <name evidence="10" type="ORF">ERS852511_01336</name>
</gene>
<dbReference type="Pfam" id="PF00728">
    <property type="entry name" value="Glyco_hydro_20"/>
    <property type="match status" value="1"/>
</dbReference>
<dbReference type="Gene3D" id="3.30.379.10">
    <property type="entry name" value="Chitobiase/beta-hexosaminidase domain 2-like"/>
    <property type="match status" value="1"/>
</dbReference>
<dbReference type="Pfam" id="PF13287">
    <property type="entry name" value="Fn3_assoc"/>
    <property type="match status" value="1"/>
</dbReference>
<evidence type="ECO:0000256" key="2">
    <source>
        <dbReference type="ARBA" id="ARBA00006285"/>
    </source>
</evidence>
<dbReference type="PANTHER" id="PTHR22600:SF57">
    <property type="entry name" value="BETA-N-ACETYLHEXOSAMINIDASE"/>
    <property type="match status" value="1"/>
</dbReference>
<dbReference type="SUPFAM" id="SSF51445">
    <property type="entry name" value="(Trans)glycosidases"/>
    <property type="match status" value="1"/>
</dbReference>
<dbReference type="PANTHER" id="PTHR22600">
    <property type="entry name" value="BETA-HEXOSAMINIDASE"/>
    <property type="match status" value="1"/>
</dbReference>
<name>A0A174KY70_BACT4</name>
<dbReference type="InterPro" id="IPR026876">
    <property type="entry name" value="Fn3_assoc_repeat"/>
</dbReference>
<evidence type="ECO:0000256" key="6">
    <source>
        <dbReference type="PIRSR" id="PIRSR625705-1"/>
    </source>
</evidence>
<protein>
    <recommendedName>
        <fullName evidence="3">beta-N-acetylhexosaminidase</fullName>
        <ecNumber evidence="3">3.2.1.52</ecNumber>
    </recommendedName>
</protein>
<keyword evidence="7" id="KW-0812">Transmembrane</keyword>
<keyword evidence="4 10" id="KW-0378">Hydrolase</keyword>
<dbReference type="AlphaFoldDB" id="A0A174KY70"/>
<dbReference type="GO" id="GO:0004563">
    <property type="term" value="F:beta-N-acetylhexosaminidase activity"/>
    <property type="evidence" value="ECO:0007669"/>
    <property type="project" value="UniProtKB-EC"/>
</dbReference>
<keyword evidence="7" id="KW-0472">Membrane</keyword>
<evidence type="ECO:0000256" key="1">
    <source>
        <dbReference type="ARBA" id="ARBA00001231"/>
    </source>
</evidence>
<dbReference type="GO" id="GO:0016020">
    <property type="term" value="C:membrane"/>
    <property type="evidence" value="ECO:0007669"/>
    <property type="project" value="TreeGrafter"/>
</dbReference>
<feature type="domain" description="Glycoside hydrolase family 20 catalytic" evidence="8">
    <location>
        <begin position="202"/>
        <end position="540"/>
    </location>
</feature>
<evidence type="ECO:0000259" key="8">
    <source>
        <dbReference type="Pfam" id="PF00728"/>
    </source>
</evidence>
<evidence type="ECO:0000256" key="7">
    <source>
        <dbReference type="SAM" id="Phobius"/>
    </source>
</evidence>
<dbReference type="InterPro" id="IPR017853">
    <property type="entry name" value="GH"/>
</dbReference>
<accession>A0A174KY70</accession>
<dbReference type="Gene3D" id="2.60.120.260">
    <property type="entry name" value="Galactose-binding domain-like"/>
    <property type="match status" value="1"/>
</dbReference>
<dbReference type="GO" id="GO:0005975">
    <property type="term" value="P:carbohydrate metabolic process"/>
    <property type="evidence" value="ECO:0007669"/>
    <property type="project" value="InterPro"/>
</dbReference>
<evidence type="ECO:0000313" key="11">
    <source>
        <dbReference type="Proteomes" id="UP000095576"/>
    </source>
</evidence>
<evidence type="ECO:0000256" key="5">
    <source>
        <dbReference type="ARBA" id="ARBA00023295"/>
    </source>
</evidence>
<dbReference type="EMBL" id="CZAP01000003">
    <property type="protein sequence ID" value="CUP16903.1"/>
    <property type="molecule type" value="Genomic_DNA"/>
</dbReference>
<organism evidence="10 11">
    <name type="scientific">Bacteroides thetaiotaomicron</name>
    <dbReference type="NCBI Taxonomy" id="818"/>
    <lineage>
        <taxon>Bacteria</taxon>
        <taxon>Pseudomonadati</taxon>
        <taxon>Bacteroidota</taxon>
        <taxon>Bacteroidia</taxon>
        <taxon>Bacteroidales</taxon>
        <taxon>Bacteroidaceae</taxon>
        <taxon>Bacteroides</taxon>
    </lineage>
</organism>
<dbReference type="EC" id="3.2.1.52" evidence="3"/>
<keyword evidence="7" id="KW-1133">Transmembrane helix</keyword>
<evidence type="ECO:0000256" key="3">
    <source>
        <dbReference type="ARBA" id="ARBA00012663"/>
    </source>
</evidence>
<dbReference type="Gene3D" id="3.20.20.80">
    <property type="entry name" value="Glycosidases"/>
    <property type="match status" value="1"/>
</dbReference>
<feature type="domain" description="Beta-hexosaminidase bacterial type N-terminal" evidence="9">
    <location>
        <begin position="41"/>
        <end position="161"/>
    </location>
</feature>
<evidence type="ECO:0000259" key="9">
    <source>
        <dbReference type="Pfam" id="PF02838"/>
    </source>
</evidence>
<dbReference type="CDD" id="cd06563">
    <property type="entry name" value="GH20_chitobiase-like"/>
    <property type="match status" value="1"/>
</dbReference>
<dbReference type="RefSeq" id="WP_055299085.1">
    <property type="nucleotide sequence ID" value="NZ_CZAP01000003.1"/>
</dbReference>
<dbReference type="InterPro" id="IPR025705">
    <property type="entry name" value="Beta_hexosaminidase_sua/sub"/>
</dbReference>
<dbReference type="SUPFAM" id="SSF55545">
    <property type="entry name" value="beta-N-acetylhexosaminidase-like domain"/>
    <property type="match status" value="1"/>
</dbReference>
<evidence type="ECO:0000256" key="4">
    <source>
        <dbReference type="ARBA" id="ARBA00022801"/>
    </source>
</evidence>
<feature type="transmembrane region" description="Helical" evidence="7">
    <location>
        <begin position="20"/>
        <end position="39"/>
    </location>
</feature>
<keyword evidence="5 10" id="KW-0326">Glycosidase</keyword>
<sequence length="815" mass="91463">MDGFGVPCFIGFARKSLRVWWVWSFLSFFIASTAGAVSYRDLIPEPVSVVDKMGDPFVVNDRTKIVYPQDRAQWKRTAEFLAGYVEGMTGYRLPVEECRSSESEPVISSEDNVIRFQCDSRMRKDGFKLSVGKYGVVIQAADGAGVFYAVQLLRQLLLSGAEQIQTERTQKEQIQTQQTIAASSAKTLDIPPVELEDYPSLSYRGAMLDVSRHFFSVAQIKRVIDLLAFHRLNHFHWHLTDDQGWRIEIKKYPDLTRKGAWRGEDKYGGFYTQEEIKEVVAYAAERYITVIPEIDMPGHTQVALAAYPQLGCVGSSYEVATEVGGVHKDVMCVGNDFTLPFVKDVFNEIAALFPAPFIHIGGDEVPKERWSQCEACQKAISDKGLKNTDKHTAEEYLQSTFNEEIADYLRSIGKRMIGWDEVLSDSLSRDITIMSWRGLGRATAAARKGHSVIVSADSHLYLNHYQTINSEQEPRATGGLVEMKKVYETPFFSPELTAQEKERILGVQACLWTSFIDSDQLLDYMLLPRLAAFAEAAWCEERRGTYARFLHRLPAILNCYGQLGYGYAPHFFTISAAYKTVSTLVHEDSFDDKCLEISMESLPDTEIYYTLDGSKPSKSSSLCTAPLQVEESCTLKAVSYLPNGLSSDELTKEVVVNKATFRPVQLLNPPSERYRGEDGKVLVDGIRSINFHNTGLWVGYYTTDLVAVIDLASFQHVSSVEVSALTDLSAWIMGPQSISVFVSLDGEKYEMVSRQTYQAPTDAMGEKRSDLNRLSFDSVPARYIKVVAEPFKGLPKGHSGEGEPPFLFVDEIRVN</sequence>
<dbReference type="InterPro" id="IPR015882">
    <property type="entry name" value="HEX_bac_N"/>
</dbReference>
<evidence type="ECO:0000313" key="10">
    <source>
        <dbReference type="EMBL" id="CUP16903.1"/>
    </source>
</evidence>